<dbReference type="EC" id="2.7.13.3" evidence="2"/>
<dbReference type="GO" id="GO:0000160">
    <property type="term" value="P:phosphorelay signal transduction system"/>
    <property type="evidence" value="ECO:0007669"/>
    <property type="project" value="UniProtKB-KW"/>
</dbReference>
<dbReference type="AlphaFoldDB" id="A0A1M4TTS0"/>
<protein>
    <recommendedName>
        <fullName evidence="2">histidine kinase</fullName>
        <ecNumber evidence="2">2.7.13.3</ecNumber>
    </recommendedName>
</protein>
<evidence type="ECO:0000256" key="1">
    <source>
        <dbReference type="ARBA" id="ARBA00000085"/>
    </source>
</evidence>
<keyword evidence="4" id="KW-0808">Transferase</keyword>
<evidence type="ECO:0000313" key="10">
    <source>
        <dbReference type="EMBL" id="SHE47828.1"/>
    </source>
</evidence>
<keyword evidence="3" id="KW-0597">Phosphoprotein</keyword>
<keyword evidence="7" id="KW-0067">ATP-binding</keyword>
<dbReference type="InterPro" id="IPR005467">
    <property type="entry name" value="His_kinase_dom"/>
</dbReference>
<evidence type="ECO:0000256" key="7">
    <source>
        <dbReference type="ARBA" id="ARBA00022840"/>
    </source>
</evidence>
<dbReference type="SMART" id="SM00387">
    <property type="entry name" value="HATPase_c"/>
    <property type="match status" value="1"/>
</dbReference>
<dbReference type="GO" id="GO:0005524">
    <property type="term" value="F:ATP binding"/>
    <property type="evidence" value="ECO:0007669"/>
    <property type="project" value="UniProtKB-KW"/>
</dbReference>
<dbReference type="GO" id="GO:0004673">
    <property type="term" value="F:protein histidine kinase activity"/>
    <property type="evidence" value="ECO:0007669"/>
    <property type="project" value="UniProtKB-EC"/>
</dbReference>
<dbReference type="OrthoDB" id="1046984at2"/>
<evidence type="ECO:0000256" key="3">
    <source>
        <dbReference type="ARBA" id="ARBA00022553"/>
    </source>
</evidence>
<dbReference type="EMBL" id="FQUM01000001">
    <property type="protein sequence ID" value="SHE47828.1"/>
    <property type="molecule type" value="Genomic_DNA"/>
</dbReference>
<dbReference type="InterPro" id="IPR004358">
    <property type="entry name" value="Sig_transdc_His_kin-like_C"/>
</dbReference>
<keyword evidence="8" id="KW-0902">Two-component regulatory system</keyword>
<dbReference type="PROSITE" id="PS50109">
    <property type="entry name" value="HIS_KIN"/>
    <property type="match status" value="1"/>
</dbReference>
<dbReference type="PRINTS" id="PR00344">
    <property type="entry name" value="BCTRLSENSOR"/>
</dbReference>
<accession>A0A1M4TTS0</accession>
<dbReference type="InterPro" id="IPR003594">
    <property type="entry name" value="HATPase_dom"/>
</dbReference>
<evidence type="ECO:0000256" key="5">
    <source>
        <dbReference type="ARBA" id="ARBA00022741"/>
    </source>
</evidence>
<sequence length="182" mass="20563">MKTISEHVLDIVQNSVRAEATLIEIIVREQRKNNLYTLEIIDNGCGMTREVLEQATNPFFTSRSTRKVGLGLSLLKQNAEAAGGSFIIFSEPGKGTKVEAVFLLNHLDRPPLGDIWDTWYLTLLSNPEIRLVYTHQTNEGSFSIDSQEVLKMTDGIPLQQKEMREAILEMIKNNLEEINTSK</sequence>
<feature type="domain" description="Histidine kinase" evidence="9">
    <location>
        <begin position="1"/>
        <end position="106"/>
    </location>
</feature>
<comment type="catalytic activity">
    <reaction evidence="1">
        <text>ATP + protein L-histidine = ADP + protein N-phospho-L-histidine.</text>
        <dbReference type="EC" id="2.7.13.3"/>
    </reaction>
</comment>
<gene>
    <name evidence="10" type="ORF">SAMN05444274_101464</name>
</gene>
<reference evidence="10 11" key="1">
    <citation type="submission" date="2016-11" db="EMBL/GenBank/DDBJ databases">
        <authorList>
            <person name="Jaros S."/>
            <person name="Januszkiewicz K."/>
            <person name="Wedrychowicz H."/>
        </authorList>
    </citation>
    <scope>NUCLEOTIDE SEQUENCE [LARGE SCALE GENOMIC DNA]</scope>
    <source>
        <strain evidence="10 11">DSM 26910</strain>
    </source>
</reference>
<dbReference type="Proteomes" id="UP000184164">
    <property type="component" value="Unassembled WGS sequence"/>
</dbReference>
<dbReference type="SUPFAM" id="SSF55874">
    <property type="entry name" value="ATPase domain of HSP90 chaperone/DNA topoisomerase II/histidine kinase"/>
    <property type="match status" value="1"/>
</dbReference>
<dbReference type="RefSeq" id="WP_083570523.1">
    <property type="nucleotide sequence ID" value="NZ_FQUM01000001.1"/>
</dbReference>
<dbReference type="InterPro" id="IPR036890">
    <property type="entry name" value="HATPase_C_sf"/>
</dbReference>
<evidence type="ECO:0000256" key="6">
    <source>
        <dbReference type="ARBA" id="ARBA00022777"/>
    </source>
</evidence>
<dbReference type="PANTHER" id="PTHR43065">
    <property type="entry name" value="SENSOR HISTIDINE KINASE"/>
    <property type="match status" value="1"/>
</dbReference>
<evidence type="ECO:0000256" key="8">
    <source>
        <dbReference type="ARBA" id="ARBA00023012"/>
    </source>
</evidence>
<organism evidence="10 11">
    <name type="scientific">Mariniphaga anaerophila</name>
    <dbReference type="NCBI Taxonomy" id="1484053"/>
    <lineage>
        <taxon>Bacteria</taxon>
        <taxon>Pseudomonadati</taxon>
        <taxon>Bacteroidota</taxon>
        <taxon>Bacteroidia</taxon>
        <taxon>Marinilabiliales</taxon>
        <taxon>Prolixibacteraceae</taxon>
        <taxon>Mariniphaga</taxon>
    </lineage>
</organism>
<evidence type="ECO:0000256" key="2">
    <source>
        <dbReference type="ARBA" id="ARBA00012438"/>
    </source>
</evidence>
<keyword evidence="6 10" id="KW-0418">Kinase</keyword>
<evidence type="ECO:0000259" key="9">
    <source>
        <dbReference type="PROSITE" id="PS50109"/>
    </source>
</evidence>
<name>A0A1M4TTS0_9BACT</name>
<evidence type="ECO:0000313" key="11">
    <source>
        <dbReference type="Proteomes" id="UP000184164"/>
    </source>
</evidence>
<dbReference type="STRING" id="1484053.SAMN05444274_101464"/>
<proteinExistence type="predicted"/>
<keyword evidence="5" id="KW-0547">Nucleotide-binding</keyword>
<evidence type="ECO:0000256" key="4">
    <source>
        <dbReference type="ARBA" id="ARBA00022679"/>
    </source>
</evidence>
<dbReference type="PANTHER" id="PTHR43065:SF10">
    <property type="entry name" value="PEROXIDE STRESS-ACTIVATED HISTIDINE KINASE MAK3"/>
    <property type="match status" value="1"/>
</dbReference>
<dbReference type="Pfam" id="PF02518">
    <property type="entry name" value="HATPase_c"/>
    <property type="match status" value="1"/>
</dbReference>
<dbReference type="Gene3D" id="3.30.565.10">
    <property type="entry name" value="Histidine kinase-like ATPase, C-terminal domain"/>
    <property type="match status" value="1"/>
</dbReference>
<keyword evidence="11" id="KW-1185">Reference proteome</keyword>